<comment type="catalytic activity">
    <reaction evidence="2">
        <text>2 GTP = 3',3'-c-di-GMP + 2 diphosphate</text>
        <dbReference type="Rhea" id="RHEA:24898"/>
        <dbReference type="ChEBI" id="CHEBI:33019"/>
        <dbReference type="ChEBI" id="CHEBI:37565"/>
        <dbReference type="ChEBI" id="CHEBI:58805"/>
        <dbReference type="EC" id="2.7.7.65"/>
    </reaction>
</comment>
<dbReference type="Proteomes" id="UP000779809">
    <property type="component" value="Unassembled WGS sequence"/>
</dbReference>
<evidence type="ECO:0000259" key="3">
    <source>
        <dbReference type="PROSITE" id="PS50887"/>
    </source>
</evidence>
<dbReference type="InterPro" id="IPR043128">
    <property type="entry name" value="Rev_trsase/Diguanyl_cyclase"/>
</dbReference>
<dbReference type="NCBIfam" id="TIGR00254">
    <property type="entry name" value="GGDEF"/>
    <property type="match status" value="1"/>
</dbReference>
<dbReference type="InterPro" id="IPR029016">
    <property type="entry name" value="GAF-like_dom_sf"/>
</dbReference>
<comment type="caution">
    <text evidence="4">The sequence shown here is derived from an EMBL/GenBank/DDBJ whole genome shotgun (WGS) entry which is preliminary data.</text>
</comment>
<evidence type="ECO:0000256" key="2">
    <source>
        <dbReference type="ARBA" id="ARBA00034247"/>
    </source>
</evidence>
<sequence length="495" mass="53878">MDNVHPSVREIAVLQEATEMILSSVDVDTVLHQILLIVRNYFGIKNCAIFLADDARTHVYVRAQNGYGEEIDSTHRLRIGEEGVTGWVAHTGVPLYVPDVSKEPRYVAGDASVCSELALPLVVREEVVGVLDIESDKIDYFTDDMIGLLALFAGQAAVALENARLYSTERRRMRQIELINLIARSATAANEIEQFLTNLSDLTYDTFEGTDVCILLRGSDGKLALRARAGAHEHHGVDFSASERGGIIAKALSARSNVVVHDVTTQPDWPVAIPGAGSELCVPLVSFGETLGVVLITHERPQFFTTDDRAIAQAASDVCATAIKNVQLSEELRRVTSTDSLTGVFNQRYFHTVVAQEVTRAKRYGKGFALAMLDLKDFRQVNAALGFDEGDNVLRQAAQAIKGQVRSIDTVCRYAGDRFALVMPETGKERASAVVAKVEAAITVIEYRDGKSARKVASSSAMVQYPQDGATELELIRLLLTRVATAKANATAAKA</sequence>
<dbReference type="PANTHER" id="PTHR45138">
    <property type="entry name" value="REGULATORY COMPONENTS OF SENSORY TRANSDUCTION SYSTEM"/>
    <property type="match status" value="1"/>
</dbReference>
<evidence type="ECO:0000313" key="5">
    <source>
        <dbReference type="Proteomes" id="UP000779809"/>
    </source>
</evidence>
<dbReference type="InterPro" id="IPR050469">
    <property type="entry name" value="Diguanylate_Cyclase"/>
</dbReference>
<dbReference type="SMART" id="SM00267">
    <property type="entry name" value="GGDEF"/>
    <property type="match status" value="1"/>
</dbReference>
<dbReference type="InterPro" id="IPR003018">
    <property type="entry name" value="GAF"/>
</dbReference>
<dbReference type="GO" id="GO:0052621">
    <property type="term" value="F:diguanylate cyclase activity"/>
    <property type="evidence" value="ECO:0007669"/>
    <property type="project" value="UniProtKB-EC"/>
</dbReference>
<reference evidence="4" key="1">
    <citation type="submission" date="2020-07" db="EMBL/GenBank/DDBJ databases">
        <title>Huge and variable diversity of episymbiotic CPR bacteria and DPANN archaea in groundwater ecosystems.</title>
        <authorList>
            <person name="He C.Y."/>
            <person name="Keren R."/>
            <person name="Whittaker M."/>
            <person name="Farag I.F."/>
            <person name="Doudna J."/>
            <person name="Cate J.H.D."/>
            <person name="Banfield J.F."/>
        </authorList>
    </citation>
    <scope>NUCLEOTIDE SEQUENCE</scope>
    <source>
        <strain evidence="4">NC_groundwater_580_Pr5_B-0.1um_64_19</strain>
    </source>
</reference>
<evidence type="ECO:0000313" key="4">
    <source>
        <dbReference type="EMBL" id="MBI2677502.1"/>
    </source>
</evidence>
<dbReference type="CDD" id="cd01949">
    <property type="entry name" value="GGDEF"/>
    <property type="match status" value="1"/>
</dbReference>
<dbReference type="Gene3D" id="3.30.450.40">
    <property type="match status" value="2"/>
</dbReference>
<dbReference type="SUPFAM" id="SSF55073">
    <property type="entry name" value="Nucleotide cyclase"/>
    <property type="match status" value="1"/>
</dbReference>
<feature type="domain" description="GGDEF" evidence="3">
    <location>
        <begin position="366"/>
        <end position="495"/>
    </location>
</feature>
<dbReference type="SMART" id="SM00065">
    <property type="entry name" value="GAF"/>
    <property type="match status" value="2"/>
</dbReference>
<dbReference type="InterPro" id="IPR000160">
    <property type="entry name" value="GGDEF_dom"/>
</dbReference>
<protein>
    <recommendedName>
        <fullName evidence="1">diguanylate cyclase</fullName>
        <ecNumber evidence="1">2.7.7.65</ecNumber>
    </recommendedName>
</protein>
<dbReference type="Pfam" id="PF13185">
    <property type="entry name" value="GAF_2"/>
    <property type="match status" value="2"/>
</dbReference>
<name>A0A932ENN8_9BACT</name>
<dbReference type="PANTHER" id="PTHR45138:SF9">
    <property type="entry name" value="DIGUANYLATE CYCLASE DGCM-RELATED"/>
    <property type="match status" value="1"/>
</dbReference>
<dbReference type="PROSITE" id="PS50887">
    <property type="entry name" value="GGDEF"/>
    <property type="match status" value="1"/>
</dbReference>
<dbReference type="SUPFAM" id="SSF55781">
    <property type="entry name" value="GAF domain-like"/>
    <property type="match status" value="2"/>
</dbReference>
<organism evidence="4 5">
    <name type="scientific">Candidatus Korobacter versatilis</name>
    <dbReference type="NCBI Taxonomy" id="658062"/>
    <lineage>
        <taxon>Bacteria</taxon>
        <taxon>Pseudomonadati</taxon>
        <taxon>Acidobacteriota</taxon>
        <taxon>Terriglobia</taxon>
        <taxon>Terriglobales</taxon>
        <taxon>Candidatus Korobacteraceae</taxon>
        <taxon>Candidatus Korobacter</taxon>
    </lineage>
</organism>
<evidence type="ECO:0000256" key="1">
    <source>
        <dbReference type="ARBA" id="ARBA00012528"/>
    </source>
</evidence>
<dbReference type="InterPro" id="IPR029787">
    <property type="entry name" value="Nucleotide_cyclase"/>
</dbReference>
<dbReference type="AlphaFoldDB" id="A0A932ENN8"/>
<dbReference type="EMBL" id="JACPNR010000004">
    <property type="protein sequence ID" value="MBI2677502.1"/>
    <property type="molecule type" value="Genomic_DNA"/>
</dbReference>
<dbReference type="Gene3D" id="3.30.70.270">
    <property type="match status" value="1"/>
</dbReference>
<dbReference type="EC" id="2.7.7.65" evidence="1"/>
<proteinExistence type="predicted"/>
<gene>
    <name evidence="4" type="ORF">HYX28_01830</name>
</gene>
<accession>A0A932ENN8</accession>
<dbReference type="Pfam" id="PF00990">
    <property type="entry name" value="GGDEF"/>
    <property type="match status" value="1"/>
</dbReference>